<name>A0ABD4SX88_9NEIS</name>
<dbReference type="EMBL" id="JAJAXM010000055">
    <property type="protein sequence ID" value="MCG9027375.1"/>
    <property type="molecule type" value="Genomic_DNA"/>
</dbReference>
<protein>
    <submittedName>
        <fullName evidence="2">DNA transposition protein</fullName>
    </submittedName>
</protein>
<feature type="domain" description="Mor transcription activator" evidence="1">
    <location>
        <begin position="24"/>
        <end position="124"/>
    </location>
</feature>
<dbReference type="InterPro" id="IPR014875">
    <property type="entry name" value="Mor_transcription_activator"/>
</dbReference>
<dbReference type="AlphaFoldDB" id="A0ABD4SX88"/>
<dbReference type="SUPFAM" id="SSF46689">
    <property type="entry name" value="Homeodomain-like"/>
    <property type="match status" value="1"/>
</dbReference>
<dbReference type="Gene3D" id="1.10.10.60">
    <property type="entry name" value="Homeodomain-like"/>
    <property type="match status" value="1"/>
</dbReference>
<dbReference type="InterPro" id="IPR009057">
    <property type="entry name" value="Homeodomain-like_sf"/>
</dbReference>
<evidence type="ECO:0000313" key="3">
    <source>
        <dbReference type="Proteomes" id="UP001200247"/>
    </source>
</evidence>
<dbReference type="Proteomes" id="UP001200247">
    <property type="component" value="Unassembled WGS sequence"/>
</dbReference>
<gene>
    <name evidence="2" type="ORF">LH440_16030</name>
</gene>
<accession>A0ABD4SX88</accession>
<organism evidence="2 3">
    <name type="scientific">Laribacter hongkongensis</name>
    <dbReference type="NCBI Taxonomy" id="168471"/>
    <lineage>
        <taxon>Bacteria</taxon>
        <taxon>Pseudomonadati</taxon>
        <taxon>Pseudomonadota</taxon>
        <taxon>Betaproteobacteria</taxon>
        <taxon>Neisseriales</taxon>
        <taxon>Aquaspirillaceae</taxon>
        <taxon>Laribacter</taxon>
    </lineage>
</organism>
<proteinExistence type="predicted"/>
<evidence type="ECO:0000259" key="1">
    <source>
        <dbReference type="Pfam" id="PF08765"/>
    </source>
</evidence>
<dbReference type="Pfam" id="PF08765">
    <property type="entry name" value="Mor"/>
    <property type="match status" value="1"/>
</dbReference>
<sequence>MPESVHLLNRLVGADATATLVNRLGGTTFPFSKNRNQAGKLRHGMLSEMIGEEKADILTRHFHGEVISIPNCKSLERLIRNQKIISAFDSLSQGMSASKAVEKLSMTYGLTDRHVWSILKDPQTPRRRQPACQ</sequence>
<reference evidence="2 3" key="1">
    <citation type="submission" date="2021-10" db="EMBL/GenBank/DDBJ databases">
        <title>Whole-genome sequencing analysis of Laribacter hongkongensis: virulence gene profiles, carbohydrate-active enzyme prediction, and antimicrobial resistance characterization.</title>
        <authorList>
            <person name="Yuan P."/>
            <person name="Zhan Y."/>
            <person name="Chen D."/>
        </authorList>
    </citation>
    <scope>NUCLEOTIDE SEQUENCE [LARGE SCALE GENOMIC DNA]</scope>
    <source>
        <strain evidence="2 3">W67</strain>
    </source>
</reference>
<dbReference type="RefSeq" id="WP_239894659.1">
    <property type="nucleotide sequence ID" value="NZ_JAJAXM010000055.1"/>
</dbReference>
<comment type="caution">
    <text evidence="2">The sequence shown here is derived from an EMBL/GenBank/DDBJ whole genome shotgun (WGS) entry which is preliminary data.</text>
</comment>
<evidence type="ECO:0000313" key="2">
    <source>
        <dbReference type="EMBL" id="MCG9027375.1"/>
    </source>
</evidence>